<organism evidence="15 16">
    <name type="scientific">Flexibacter flexilis DSM 6793</name>
    <dbReference type="NCBI Taxonomy" id="927664"/>
    <lineage>
        <taxon>Bacteria</taxon>
        <taxon>Pseudomonadati</taxon>
        <taxon>Bacteroidota</taxon>
        <taxon>Cytophagia</taxon>
        <taxon>Cytophagales</taxon>
        <taxon>Flexibacteraceae</taxon>
        <taxon>Flexibacter</taxon>
    </lineage>
</organism>
<dbReference type="NCBIfam" id="TIGR00191">
    <property type="entry name" value="thrB"/>
    <property type="match status" value="1"/>
</dbReference>
<dbReference type="InterPro" id="IPR000870">
    <property type="entry name" value="Homoserine_kinase"/>
</dbReference>
<evidence type="ECO:0000313" key="15">
    <source>
        <dbReference type="EMBL" id="SFB74370.1"/>
    </source>
</evidence>
<dbReference type="Proteomes" id="UP000199514">
    <property type="component" value="Unassembled WGS sequence"/>
</dbReference>
<evidence type="ECO:0000259" key="13">
    <source>
        <dbReference type="Pfam" id="PF00288"/>
    </source>
</evidence>
<comment type="catalytic activity">
    <reaction evidence="11 12">
        <text>L-homoserine + ATP = O-phospho-L-homoserine + ADP + H(+)</text>
        <dbReference type="Rhea" id="RHEA:13985"/>
        <dbReference type="ChEBI" id="CHEBI:15378"/>
        <dbReference type="ChEBI" id="CHEBI:30616"/>
        <dbReference type="ChEBI" id="CHEBI:57476"/>
        <dbReference type="ChEBI" id="CHEBI:57590"/>
        <dbReference type="ChEBI" id="CHEBI:456216"/>
        <dbReference type="EC" id="2.7.1.39"/>
    </reaction>
</comment>
<sequence length="309" mass="32014">MYWIKVFAPATIGNIGPGFDVLGMAVRGWGDTLYARATTQAGVFLSMGDNNYSLPTEPLKNTAGIAAAAVLEMLGERGGVELRLQKGIPAGSGLGSSAASACAAAFATNYLYGSKLSKDDLILAATKAEEVVSGSFFADNTSPCLLGGATLTRSCVPLDVTAIGHIDNLYVVLVKPELTVLTKDARDVLPKMIPMADFVANMANTALITVAFARNDYSLFARSLNDVVVEPVRAKLIKGFDAAKKAALEAGADGMTISGSGPAVFAITESLEKAEQIQKAIVGAFESAGVAANAIVTTVDKDGTRLLAE</sequence>
<dbReference type="PIRSF" id="PIRSF000676">
    <property type="entry name" value="Homoser_kin"/>
    <property type="match status" value="1"/>
</dbReference>
<dbReference type="GO" id="GO:0004413">
    <property type="term" value="F:homoserine kinase activity"/>
    <property type="evidence" value="ECO:0007669"/>
    <property type="project" value="UniProtKB-UniRule"/>
</dbReference>
<reference evidence="15 16" key="1">
    <citation type="submission" date="2016-10" db="EMBL/GenBank/DDBJ databases">
        <authorList>
            <person name="de Groot N.N."/>
        </authorList>
    </citation>
    <scope>NUCLEOTIDE SEQUENCE [LARGE SCALE GENOMIC DNA]</scope>
    <source>
        <strain evidence="15 16">DSM 6793</strain>
    </source>
</reference>
<evidence type="ECO:0000256" key="7">
    <source>
        <dbReference type="ARBA" id="ARBA00022697"/>
    </source>
</evidence>
<comment type="function">
    <text evidence="12">Catalyzes the ATP-dependent phosphorylation of L-homoserine to L-homoserine phosphate.</text>
</comment>
<keyword evidence="9 12" id="KW-0418">Kinase</keyword>
<gene>
    <name evidence="12" type="primary">thrB</name>
    <name evidence="15" type="ORF">SAMN05421780_101224</name>
</gene>
<dbReference type="SUPFAM" id="SSF55060">
    <property type="entry name" value="GHMP Kinase, C-terminal domain"/>
    <property type="match status" value="1"/>
</dbReference>
<comment type="similarity">
    <text evidence="2 12">Belongs to the GHMP kinase family. Homoserine kinase subfamily.</text>
</comment>
<dbReference type="InterPro" id="IPR036554">
    <property type="entry name" value="GHMP_kinase_C_sf"/>
</dbReference>
<evidence type="ECO:0000256" key="10">
    <source>
        <dbReference type="ARBA" id="ARBA00022840"/>
    </source>
</evidence>
<evidence type="ECO:0000256" key="4">
    <source>
        <dbReference type="ARBA" id="ARBA00017858"/>
    </source>
</evidence>
<feature type="domain" description="GHMP kinase N-terminal" evidence="13">
    <location>
        <begin position="65"/>
        <end position="148"/>
    </location>
</feature>
<dbReference type="OrthoDB" id="9769912at2"/>
<dbReference type="EMBL" id="FOLE01000001">
    <property type="protein sequence ID" value="SFB74370.1"/>
    <property type="molecule type" value="Genomic_DNA"/>
</dbReference>
<keyword evidence="6 12" id="KW-0808">Transferase</keyword>
<evidence type="ECO:0000256" key="9">
    <source>
        <dbReference type="ARBA" id="ARBA00022777"/>
    </source>
</evidence>
<dbReference type="STRING" id="927664.SAMN05421780_101224"/>
<keyword evidence="7 12" id="KW-0791">Threonine biosynthesis</keyword>
<evidence type="ECO:0000256" key="5">
    <source>
        <dbReference type="ARBA" id="ARBA00022605"/>
    </source>
</evidence>
<dbReference type="HAMAP" id="MF_00384">
    <property type="entry name" value="Homoser_kinase"/>
    <property type="match status" value="1"/>
</dbReference>
<evidence type="ECO:0000256" key="3">
    <source>
        <dbReference type="ARBA" id="ARBA00012078"/>
    </source>
</evidence>
<dbReference type="Gene3D" id="3.30.230.10">
    <property type="match status" value="1"/>
</dbReference>
<comment type="subcellular location">
    <subcellularLocation>
        <location evidence="12">Cytoplasm</location>
    </subcellularLocation>
</comment>
<evidence type="ECO:0000256" key="8">
    <source>
        <dbReference type="ARBA" id="ARBA00022741"/>
    </source>
</evidence>
<dbReference type="RefSeq" id="WP_091505955.1">
    <property type="nucleotide sequence ID" value="NZ_FOLE01000001.1"/>
</dbReference>
<dbReference type="Gene3D" id="3.30.70.890">
    <property type="entry name" value="GHMP kinase, C-terminal domain"/>
    <property type="match status" value="1"/>
</dbReference>
<dbReference type="SUPFAM" id="SSF54211">
    <property type="entry name" value="Ribosomal protein S5 domain 2-like"/>
    <property type="match status" value="1"/>
</dbReference>
<dbReference type="InterPro" id="IPR014721">
    <property type="entry name" value="Ribsml_uS5_D2-typ_fold_subgr"/>
</dbReference>
<protein>
    <recommendedName>
        <fullName evidence="4 12">Homoserine kinase</fullName>
        <shortName evidence="12">HK</shortName>
        <shortName evidence="12">HSK</shortName>
        <ecNumber evidence="3 12">2.7.1.39</ecNumber>
    </recommendedName>
</protein>
<evidence type="ECO:0000256" key="6">
    <source>
        <dbReference type="ARBA" id="ARBA00022679"/>
    </source>
</evidence>
<dbReference type="GO" id="GO:0005737">
    <property type="term" value="C:cytoplasm"/>
    <property type="evidence" value="ECO:0007669"/>
    <property type="project" value="UniProtKB-SubCell"/>
</dbReference>
<dbReference type="PROSITE" id="PS00627">
    <property type="entry name" value="GHMP_KINASES_ATP"/>
    <property type="match status" value="1"/>
</dbReference>
<keyword evidence="12" id="KW-0963">Cytoplasm</keyword>
<dbReference type="UniPathway" id="UPA00050">
    <property type="reaction ID" value="UER00064"/>
</dbReference>
<feature type="binding site" evidence="12">
    <location>
        <begin position="89"/>
        <end position="99"/>
    </location>
    <ligand>
        <name>ATP</name>
        <dbReference type="ChEBI" id="CHEBI:30616"/>
    </ligand>
</feature>
<dbReference type="GO" id="GO:0005524">
    <property type="term" value="F:ATP binding"/>
    <property type="evidence" value="ECO:0007669"/>
    <property type="project" value="UniProtKB-UniRule"/>
</dbReference>
<name>A0A1I1DNW1_9BACT</name>
<dbReference type="PANTHER" id="PTHR20861:SF1">
    <property type="entry name" value="HOMOSERINE KINASE"/>
    <property type="match status" value="1"/>
</dbReference>
<keyword evidence="10 12" id="KW-0067">ATP-binding</keyword>
<evidence type="ECO:0000259" key="14">
    <source>
        <dbReference type="Pfam" id="PF08544"/>
    </source>
</evidence>
<evidence type="ECO:0000256" key="11">
    <source>
        <dbReference type="ARBA" id="ARBA00049375"/>
    </source>
</evidence>
<dbReference type="InterPro" id="IPR013750">
    <property type="entry name" value="GHMP_kinase_C_dom"/>
</dbReference>
<comment type="pathway">
    <text evidence="1 12">Amino-acid biosynthesis; L-threonine biosynthesis; L-threonine from L-aspartate: step 4/5.</text>
</comment>
<dbReference type="GO" id="GO:0009088">
    <property type="term" value="P:threonine biosynthetic process"/>
    <property type="evidence" value="ECO:0007669"/>
    <property type="project" value="UniProtKB-UniRule"/>
</dbReference>
<keyword evidence="8 12" id="KW-0547">Nucleotide-binding</keyword>
<evidence type="ECO:0000313" key="16">
    <source>
        <dbReference type="Proteomes" id="UP000199514"/>
    </source>
</evidence>
<dbReference type="PANTHER" id="PTHR20861">
    <property type="entry name" value="HOMOSERINE/4-DIPHOSPHOCYTIDYL-2-C-METHYL-D-ERYTHRITOL KINASE"/>
    <property type="match status" value="1"/>
</dbReference>
<evidence type="ECO:0000256" key="2">
    <source>
        <dbReference type="ARBA" id="ARBA00007370"/>
    </source>
</evidence>
<keyword evidence="16" id="KW-1185">Reference proteome</keyword>
<dbReference type="InterPro" id="IPR020568">
    <property type="entry name" value="Ribosomal_Su5_D2-typ_SF"/>
</dbReference>
<dbReference type="InterPro" id="IPR006204">
    <property type="entry name" value="GHMP_kinase_N_dom"/>
</dbReference>
<proteinExistence type="inferred from homology"/>
<keyword evidence="5 12" id="KW-0028">Amino-acid biosynthesis</keyword>
<dbReference type="AlphaFoldDB" id="A0A1I1DNW1"/>
<dbReference type="Pfam" id="PF08544">
    <property type="entry name" value="GHMP_kinases_C"/>
    <property type="match status" value="1"/>
</dbReference>
<evidence type="ECO:0000256" key="1">
    <source>
        <dbReference type="ARBA" id="ARBA00005015"/>
    </source>
</evidence>
<accession>A0A1I1DNW1</accession>
<dbReference type="Pfam" id="PF00288">
    <property type="entry name" value="GHMP_kinases_N"/>
    <property type="match status" value="1"/>
</dbReference>
<evidence type="ECO:0000256" key="12">
    <source>
        <dbReference type="HAMAP-Rule" id="MF_00384"/>
    </source>
</evidence>
<dbReference type="InterPro" id="IPR006203">
    <property type="entry name" value="GHMP_knse_ATP-bd_CS"/>
</dbReference>
<dbReference type="EC" id="2.7.1.39" evidence="3 12"/>
<dbReference type="PRINTS" id="PR00958">
    <property type="entry name" value="HOMSERKINASE"/>
</dbReference>
<feature type="domain" description="GHMP kinase C-terminal" evidence="14">
    <location>
        <begin position="210"/>
        <end position="281"/>
    </location>
</feature>
<dbReference type="NCBIfam" id="NF002288">
    <property type="entry name" value="PRK01212.1-4"/>
    <property type="match status" value="1"/>
</dbReference>